<dbReference type="KEGG" id="glt:GlitD10_0034"/>
<dbReference type="InterPro" id="IPR015421">
    <property type="entry name" value="PyrdxlP-dep_Trfase_major"/>
</dbReference>
<proteinExistence type="inferred from homology"/>
<dbReference type="Gene3D" id="3.90.1150.10">
    <property type="entry name" value="Aspartate Aminotransferase, domain 1"/>
    <property type="match status" value="1"/>
</dbReference>
<evidence type="ECO:0000256" key="11">
    <source>
        <dbReference type="HAMAP-Rule" id="MF_01023"/>
    </source>
</evidence>
<dbReference type="SUPFAM" id="SSF53383">
    <property type="entry name" value="PLP-dependent transferases"/>
    <property type="match status" value="1"/>
</dbReference>
<keyword evidence="6 11" id="KW-0028">Amino-acid biosynthesis</keyword>
<dbReference type="InterPro" id="IPR004839">
    <property type="entry name" value="Aminotransferase_I/II_large"/>
</dbReference>
<dbReference type="InterPro" id="IPR050106">
    <property type="entry name" value="HistidinolP_aminotransfase"/>
</dbReference>
<keyword evidence="5 11" id="KW-0032">Aminotransferase</keyword>
<dbReference type="UniPathway" id="UPA00031">
    <property type="reaction ID" value="UER00012"/>
</dbReference>
<dbReference type="InterPro" id="IPR005861">
    <property type="entry name" value="HisP_aminotrans"/>
</dbReference>
<dbReference type="HAMAP" id="MF_01023">
    <property type="entry name" value="HisC_aminotrans_2"/>
    <property type="match status" value="1"/>
</dbReference>
<name>A0A1J0A8T8_9CYAN</name>
<dbReference type="PANTHER" id="PTHR43643:SF6">
    <property type="entry name" value="HISTIDINOL-PHOSPHATE AMINOTRANSFERASE"/>
    <property type="match status" value="1"/>
</dbReference>
<dbReference type="GO" id="GO:0030170">
    <property type="term" value="F:pyridoxal phosphate binding"/>
    <property type="evidence" value="ECO:0007669"/>
    <property type="project" value="InterPro"/>
</dbReference>
<dbReference type="Proteomes" id="UP000180235">
    <property type="component" value="Chromosome"/>
</dbReference>
<evidence type="ECO:0000256" key="5">
    <source>
        <dbReference type="ARBA" id="ARBA00022576"/>
    </source>
</evidence>
<gene>
    <name evidence="11 13" type="primary">hisC</name>
    <name evidence="13" type="ORF">GlitD10_0034</name>
</gene>
<evidence type="ECO:0000256" key="3">
    <source>
        <dbReference type="ARBA" id="ARBA00007970"/>
    </source>
</evidence>
<evidence type="ECO:0000256" key="6">
    <source>
        <dbReference type="ARBA" id="ARBA00022605"/>
    </source>
</evidence>
<dbReference type="GO" id="GO:0004400">
    <property type="term" value="F:histidinol-phosphate transaminase activity"/>
    <property type="evidence" value="ECO:0007669"/>
    <property type="project" value="UniProtKB-UniRule"/>
</dbReference>
<evidence type="ECO:0000256" key="1">
    <source>
        <dbReference type="ARBA" id="ARBA00001933"/>
    </source>
</evidence>
<feature type="modified residue" description="N6-(pyridoxal phosphate)lysine" evidence="11">
    <location>
        <position position="232"/>
    </location>
</feature>
<dbReference type="NCBIfam" id="NF002726">
    <property type="entry name" value="PRK02610.1"/>
    <property type="match status" value="1"/>
</dbReference>
<evidence type="ECO:0000259" key="12">
    <source>
        <dbReference type="Pfam" id="PF00155"/>
    </source>
</evidence>
<organism evidence="13 14">
    <name type="scientific">Gloeomargarita lithophora Alchichica-D10</name>
    <dbReference type="NCBI Taxonomy" id="1188229"/>
    <lineage>
        <taxon>Bacteria</taxon>
        <taxon>Bacillati</taxon>
        <taxon>Cyanobacteriota</taxon>
        <taxon>Cyanophyceae</taxon>
        <taxon>Gloeomargaritales</taxon>
        <taxon>Gloeomargaritaceae</taxon>
        <taxon>Gloeomargarita</taxon>
    </lineage>
</organism>
<dbReference type="EMBL" id="CP017675">
    <property type="protein sequence ID" value="APB32335.1"/>
    <property type="molecule type" value="Genomic_DNA"/>
</dbReference>
<keyword evidence="7 11" id="KW-0808">Transferase</keyword>
<keyword evidence="8 11" id="KW-0663">Pyridoxal phosphate</keyword>
<reference evidence="13 14" key="1">
    <citation type="submission" date="2016-10" db="EMBL/GenBank/DDBJ databases">
        <title>Description of Gloeomargarita lithophora gen. nov., sp. nov., a thylakoid-bearing basal-branching cyanobacterium with intracellular carbonates, and proposal for Gloeomargaritales ord. nov.</title>
        <authorList>
            <person name="Moreira D."/>
            <person name="Tavera R."/>
            <person name="Benzerara K."/>
            <person name="Skouri-Panet F."/>
            <person name="Couradeau E."/>
            <person name="Gerard E."/>
            <person name="Loussert C."/>
            <person name="Novelo E."/>
            <person name="Zivanovic Y."/>
            <person name="Lopez-Garcia P."/>
        </authorList>
    </citation>
    <scope>NUCLEOTIDE SEQUENCE [LARGE SCALE GENOMIC DNA]</scope>
    <source>
        <strain evidence="13 14">D10</strain>
    </source>
</reference>
<dbReference type="AlphaFoldDB" id="A0A1J0A8T8"/>
<dbReference type="Gene3D" id="3.40.640.10">
    <property type="entry name" value="Type I PLP-dependent aspartate aminotransferase-like (Major domain)"/>
    <property type="match status" value="1"/>
</dbReference>
<feature type="domain" description="Aminotransferase class I/classII large" evidence="12">
    <location>
        <begin position="36"/>
        <end position="362"/>
    </location>
</feature>
<evidence type="ECO:0000256" key="9">
    <source>
        <dbReference type="ARBA" id="ARBA00023102"/>
    </source>
</evidence>
<protein>
    <recommendedName>
        <fullName evidence="11">Histidinol-phosphate aminotransferase</fullName>
        <ecNumber evidence="11">2.6.1.9</ecNumber>
    </recommendedName>
    <alternativeName>
        <fullName evidence="11">Imidazole acetol-phosphate transaminase</fullName>
    </alternativeName>
</protein>
<sequence>MEQRDGDAPMLPCLRPDLVSLATYHPQAREAGADWLDGNEFPLDWPPSLKEKLAWMYRQDMENNRYPDGSHGELKYELCNYVGEGLTTGSLTADWLALGNGSDELIRSLLMATCLGQNAGILIAEPTFSMYQILARTLGIPVWAAGRDEQFAINTTQATELMNQEPIRVVFVVHPNSPTGNGLTPAERDWLKRLPPKVLVVIDEAYFEFSQDTLLPDLLAHPNWVILRTFSKGFRLANLRIGYAIAHPEVITALEKVRLPYNLSGFSLLAAQFALTQRRQLLSGIPEILTERERLGMELTKIPALQVWPSQGNFLYIRTTAVPLPQLHQSLRELGSLVRHTGGGLRLTIGSAAENSRLLQRLRQTCGG</sequence>
<comment type="pathway">
    <text evidence="2 11">Amino-acid biosynthesis; L-histidine biosynthesis; L-histidine from 5-phospho-alpha-D-ribose 1-diphosphate: step 7/9.</text>
</comment>
<evidence type="ECO:0000313" key="14">
    <source>
        <dbReference type="Proteomes" id="UP000180235"/>
    </source>
</evidence>
<dbReference type="PANTHER" id="PTHR43643">
    <property type="entry name" value="HISTIDINOL-PHOSPHATE AMINOTRANSFERASE 2"/>
    <property type="match status" value="1"/>
</dbReference>
<evidence type="ECO:0000256" key="8">
    <source>
        <dbReference type="ARBA" id="ARBA00022898"/>
    </source>
</evidence>
<evidence type="ECO:0000256" key="7">
    <source>
        <dbReference type="ARBA" id="ARBA00022679"/>
    </source>
</evidence>
<evidence type="ECO:0000313" key="13">
    <source>
        <dbReference type="EMBL" id="APB32335.1"/>
    </source>
</evidence>
<keyword evidence="14" id="KW-1185">Reference proteome</keyword>
<accession>A0A1J0A8T8</accession>
<dbReference type="CDD" id="cd00609">
    <property type="entry name" value="AAT_like"/>
    <property type="match status" value="1"/>
</dbReference>
<dbReference type="InterPro" id="IPR015422">
    <property type="entry name" value="PyrdxlP-dep_Trfase_small"/>
</dbReference>
<keyword evidence="9 11" id="KW-0368">Histidine biosynthesis</keyword>
<comment type="subunit">
    <text evidence="4 11">Homodimer.</text>
</comment>
<dbReference type="EC" id="2.6.1.9" evidence="11"/>
<dbReference type="STRING" id="1188229.GlitD10_0034"/>
<comment type="catalytic activity">
    <reaction evidence="10 11">
        <text>L-histidinol phosphate + 2-oxoglutarate = 3-(imidazol-4-yl)-2-oxopropyl phosphate + L-glutamate</text>
        <dbReference type="Rhea" id="RHEA:23744"/>
        <dbReference type="ChEBI" id="CHEBI:16810"/>
        <dbReference type="ChEBI" id="CHEBI:29985"/>
        <dbReference type="ChEBI" id="CHEBI:57766"/>
        <dbReference type="ChEBI" id="CHEBI:57980"/>
        <dbReference type="EC" id="2.6.1.9"/>
    </reaction>
</comment>
<comment type="similarity">
    <text evidence="3 11">Belongs to the class-II pyridoxal-phosphate-dependent aminotransferase family. Histidinol-phosphate aminotransferase subfamily.</text>
</comment>
<dbReference type="GO" id="GO:0000105">
    <property type="term" value="P:L-histidine biosynthetic process"/>
    <property type="evidence" value="ECO:0007669"/>
    <property type="project" value="UniProtKB-UniRule"/>
</dbReference>
<dbReference type="Pfam" id="PF00155">
    <property type="entry name" value="Aminotran_1_2"/>
    <property type="match status" value="1"/>
</dbReference>
<evidence type="ECO:0000256" key="2">
    <source>
        <dbReference type="ARBA" id="ARBA00005011"/>
    </source>
</evidence>
<evidence type="ECO:0000256" key="10">
    <source>
        <dbReference type="ARBA" id="ARBA00047481"/>
    </source>
</evidence>
<dbReference type="InterPro" id="IPR015424">
    <property type="entry name" value="PyrdxlP-dep_Trfase"/>
</dbReference>
<evidence type="ECO:0000256" key="4">
    <source>
        <dbReference type="ARBA" id="ARBA00011738"/>
    </source>
</evidence>
<comment type="cofactor">
    <cofactor evidence="1 11">
        <name>pyridoxal 5'-phosphate</name>
        <dbReference type="ChEBI" id="CHEBI:597326"/>
    </cofactor>
</comment>